<dbReference type="EMBL" id="CM035428">
    <property type="protein sequence ID" value="KAH7302221.1"/>
    <property type="molecule type" value="Genomic_DNA"/>
</dbReference>
<name>A0A8T2S2D4_CERRI</name>
<dbReference type="Proteomes" id="UP000825935">
    <property type="component" value="Chromosome 23"/>
</dbReference>
<dbReference type="AlphaFoldDB" id="A0A8T2S2D4"/>
<accession>A0A8T2S2D4</accession>
<gene>
    <name evidence="1" type="ORF">KP509_23G061600</name>
</gene>
<evidence type="ECO:0000313" key="1">
    <source>
        <dbReference type="EMBL" id="KAH7302221.1"/>
    </source>
</evidence>
<organism evidence="1 2">
    <name type="scientific">Ceratopteris richardii</name>
    <name type="common">Triangle waterfern</name>
    <dbReference type="NCBI Taxonomy" id="49495"/>
    <lineage>
        <taxon>Eukaryota</taxon>
        <taxon>Viridiplantae</taxon>
        <taxon>Streptophyta</taxon>
        <taxon>Embryophyta</taxon>
        <taxon>Tracheophyta</taxon>
        <taxon>Polypodiopsida</taxon>
        <taxon>Polypodiidae</taxon>
        <taxon>Polypodiales</taxon>
        <taxon>Pteridineae</taxon>
        <taxon>Pteridaceae</taxon>
        <taxon>Parkerioideae</taxon>
        <taxon>Ceratopteris</taxon>
    </lineage>
</organism>
<keyword evidence="2" id="KW-1185">Reference proteome</keyword>
<proteinExistence type="predicted"/>
<protein>
    <submittedName>
        <fullName evidence="1">Uncharacterized protein</fullName>
    </submittedName>
</protein>
<evidence type="ECO:0000313" key="2">
    <source>
        <dbReference type="Proteomes" id="UP000825935"/>
    </source>
</evidence>
<comment type="caution">
    <text evidence="1">The sequence shown here is derived from an EMBL/GenBank/DDBJ whole genome shotgun (WGS) entry which is preliminary data.</text>
</comment>
<sequence length="89" mass="9985">MSGDYGWDIAEAHTTICINACTDLISTPSSRSRSPDSVLDEDQSSKCLYLDEMRSRHICFLDSAIDYIELFYFKPGNEEHEQPSSICGA</sequence>
<reference evidence="1 2" key="1">
    <citation type="submission" date="2021-08" db="EMBL/GenBank/DDBJ databases">
        <title>WGS assembly of Ceratopteris richardii.</title>
        <authorList>
            <person name="Marchant D.B."/>
            <person name="Chen G."/>
            <person name="Jenkins J."/>
            <person name="Shu S."/>
            <person name="Leebens-Mack J."/>
            <person name="Grimwood J."/>
            <person name="Schmutz J."/>
            <person name="Soltis P."/>
            <person name="Soltis D."/>
            <person name="Chen Z.-H."/>
        </authorList>
    </citation>
    <scope>NUCLEOTIDE SEQUENCE [LARGE SCALE GENOMIC DNA]</scope>
    <source>
        <strain evidence="1">Whitten #5841</strain>
        <tissue evidence="1">Leaf</tissue>
    </source>
</reference>